<feature type="compositionally biased region" description="Polar residues" evidence="4">
    <location>
        <begin position="327"/>
        <end position="338"/>
    </location>
</feature>
<feature type="compositionally biased region" description="Low complexity" evidence="4">
    <location>
        <begin position="1119"/>
        <end position="1136"/>
    </location>
</feature>
<reference evidence="5 6" key="1">
    <citation type="submission" date="2017-03" db="EMBL/GenBank/DDBJ databases">
        <title>Widespread Adenine N6-methylation of Active Genes in Fungi.</title>
        <authorList>
            <consortium name="DOE Joint Genome Institute"/>
            <person name="Mondo S.J."/>
            <person name="Dannebaum R.O."/>
            <person name="Kuo R.C."/>
            <person name="Louie K.B."/>
            <person name="Bewick A.J."/>
            <person name="Labutti K."/>
            <person name="Haridas S."/>
            <person name="Kuo A."/>
            <person name="Salamov A."/>
            <person name="Ahrendt S.R."/>
            <person name="Lau R."/>
            <person name="Bowen B.P."/>
            <person name="Lipzen A."/>
            <person name="Sullivan W."/>
            <person name="Andreopoulos W.B."/>
            <person name="Clum A."/>
            <person name="Lindquist E."/>
            <person name="Daum C."/>
            <person name="Northen T.R."/>
            <person name="Ramamoorthy G."/>
            <person name="Schmitz R.J."/>
            <person name="Gryganskyi A."/>
            <person name="Culley D."/>
            <person name="Magnuson J."/>
            <person name="James T.Y."/>
            <person name="O'Malley M.A."/>
            <person name="Stajich J.E."/>
            <person name="Spatafora J.W."/>
            <person name="Visel A."/>
            <person name="Grigoriev I.V."/>
        </authorList>
    </citation>
    <scope>NUCLEOTIDE SEQUENCE [LARGE SCALE GENOMIC DNA]</scope>
    <source>
        <strain evidence="5 6">NRRL Y-17943</strain>
    </source>
</reference>
<dbReference type="Gene3D" id="1.25.40.20">
    <property type="entry name" value="Ankyrin repeat-containing domain"/>
    <property type="match status" value="1"/>
</dbReference>
<feature type="compositionally biased region" description="Polar residues" evidence="4">
    <location>
        <begin position="185"/>
        <end position="200"/>
    </location>
</feature>
<dbReference type="InterPro" id="IPR036770">
    <property type="entry name" value="Ankyrin_rpt-contain_sf"/>
</dbReference>
<evidence type="ECO:0000256" key="2">
    <source>
        <dbReference type="ARBA" id="ARBA00023043"/>
    </source>
</evidence>
<feature type="compositionally biased region" description="Polar residues" evidence="4">
    <location>
        <begin position="223"/>
        <end position="232"/>
    </location>
</feature>
<evidence type="ECO:0000313" key="6">
    <source>
        <dbReference type="Proteomes" id="UP000193218"/>
    </source>
</evidence>
<dbReference type="RefSeq" id="XP_021873928.1">
    <property type="nucleotide sequence ID" value="XM_022014836.1"/>
</dbReference>
<feature type="region of interest" description="Disordered" evidence="4">
    <location>
        <begin position="1521"/>
        <end position="1577"/>
    </location>
</feature>
<dbReference type="PROSITE" id="PS50088">
    <property type="entry name" value="ANK_REPEAT"/>
    <property type="match status" value="2"/>
</dbReference>
<feature type="region of interest" description="Disordered" evidence="4">
    <location>
        <begin position="413"/>
        <end position="468"/>
    </location>
</feature>
<feature type="compositionally biased region" description="Basic and acidic residues" evidence="4">
    <location>
        <begin position="1556"/>
        <end position="1570"/>
    </location>
</feature>
<feature type="region of interest" description="Disordered" evidence="4">
    <location>
        <begin position="1317"/>
        <end position="1405"/>
    </location>
</feature>
<feature type="compositionally biased region" description="Acidic residues" evidence="4">
    <location>
        <begin position="831"/>
        <end position="847"/>
    </location>
</feature>
<name>A0A1Y1UQ40_9TREE</name>
<feature type="region of interest" description="Disordered" evidence="4">
    <location>
        <begin position="927"/>
        <end position="1019"/>
    </location>
</feature>
<dbReference type="EMBL" id="NBSH01000002">
    <property type="protein sequence ID" value="ORX40143.1"/>
    <property type="molecule type" value="Genomic_DNA"/>
</dbReference>
<feature type="compositionally biased region" description="Basic and acidic residues" evidence="4">
    <location>
        <begin position="944"/>
        <end position="970"/>
    </location>
</feature>
<feature type="compositionally biased region" description="Basic residues" evidence="4">
    <location>
        <begin position="1328"/>
        <end position="1340"/>
    </location>
</feature>
<evidence type="ECO:0000313" key="5">
    <source>
        <dbReference type="EMBL" id="ORX40143.1"/>
    </source>
</evidence>
<feature type="compositionally biased region" description="Low complexity" evidence="4">
    <location>
        <begin position="592"/>
        <end position="601"/>
    </location>
</feature>
<dbReference type="InParanoid" id="A0A1Y1UQ40"/>
<dbReference type="Pfam" id="PF12796">
    <property type="entry name" value="Ank_2"/>
    <property type="match status" value="2"/>
</dbReference>
<keyword evidence="6" id="KW-1185">Reference proteome</keyword>
<dbReference type="PANTHER" id="PTHR24173">
    <property type="entry name" value="ANKYRIN REPEAT CONTAINING"/>
    <property type="match status" value="1"/>
</dbReference>
<feature type="compositionally biased region" description="Low complexity" evidence="4">
    <location>
        <begin position="435"/>
        <end position="450"/>
    </location>
</feature>
<feature type="compositionally biased region" description="Low complexity" evidence="4">
    <location>
        <begin position="352"/>
        <end position="385"/>
    </location>
</feature>
<dbReference type="PROSITE" id="PS50297">
    <property type="entry name" value="ANK_REP_REGION"/>
    <property type="match status" value="2"/>
</dbReference>
<feature type="region of interest" description="Disordered" evidence="4">
    <location>
        <begin position="592"/>
        <end position="733"/>
    </location>
</feature>
<feature type="compositionally biased region" description="Polar residues" evidence="4">
    <location>
        <begin position="719"/>
        <end position="731"/>
    </location>
</feature>
<evidence type="ECO:0000256" key="4">
    <source>
        <dbReference type="SAM" id="MobiDB-lite"/>
    </source>
</evidence>
<feature type="compositionally biased region" description="Polar residues" evidence="4">
    <location>
        <begin position="637"/>
        <end position="650"/>
    </location>
</feature>
<dbReference type="Proteomes" id="UP000193218">
    <property type="component" value="Unassembled WGS sequence"/>
</dbReference>
<feature type="compositionally biased region" description="Low complexity" evidence="4">
    <location>
        <begin position="1389"/>
        <end position="1403"/>
    </location>
</feature>
<proteinExistence type="predicted"/>
<keyword evidence="1" id="KW-0677">Repeat</keyword>
<feature type="repeat" description="ANK" evidence="3">
    <location>
        <begin position="52"/>
        <end position="84"/>
    </location>
</feature>
<accession>A0A1Y1UQ40</accession>
<feature type="compositionally biased region" description="Basic and acidic residues" evidence="4">
    <location>
        <begin position="778"/>
        <end position="792"/>
    </location>
</feature>
<feature type="compositionally biased region" description="Low complexity" evidence="4">
    <location>
        <begin position="252"/>
        <end position="264"/>
    </location>
</feature>
<feature type="compositionally biased region" description="Polar residues" evidence="4">
    <location>
        <begin position="698"/>
        <end position="711"/>
    </location>
</feature>
<dbReference type="OrthoDB" id="194358at2759"/>
<dbReference type="PANTHER" id="PTHR24173:SF74">
    <property type="entry name" value="ANKYRIN REPEAT DOMAIN-CONTAINING PROTEIN 16"/>
    <property type="match status" value="1"/>
</dbReference>
<comment type="caution">
    <text evidence="5">The sequence shown here is derived from an EMBL/GenBank/DDBJ whole genome shotgun (WGS) entry which is preliminary data.</text>
</comment>
<dbReference type="GeneID" id="33556644"/>
<keyword evidence="2 3" id="KW-0040">ANK repeat</keyword>
<dbReference type="SUPFAM" id="SSF48403">
    <property type="entry name" value="Ankyrin repeat"/>
    <property type="match status" value="1"/>
</dbReference>
<dbReference type="STRING" id="4999.A0A1Y1UQ40"/>
<feature type="compositionally biased region" description="Low complexity" evidence="4">
    <location>
        <begin position="1095"/>
        <end position="1108"/>
    </location>
</feature>
<dbReference type="InterPro" id="IPR002110">
    <property type="entry name" value="Ankyrin_rpt"/>
</dbReference>
<feature type="compositionally biased region" description="Basic residues" evidence="4">
    <location>
        <begin position="751"/>
        <end position="760"/>
    </location>
</feature>
<organism evidence="5 6">
    <name type="scientific">Kockovaella imperatae</name>
    <dbReference type="NCBI Taxonomy" id="4999"/>
    <lineage>
        <taxon>Eukaryota</taxon>
        <taxon>Fungi</taxon>
        <taxon>Dikarya</taxon>
        <taxon>Basidiomycota</taxon>
        <taxon>Agaricomycotina</taxon>
        <taxon>Tremellomycetes</taxon>
        <taxon>Tremellales</taxon>
        <taxon>Cuniculitremaceae</taxon>
        <taxon>Kockovaella</taxon>
    </lineage>
</organism>
<dbReference type="SMART" id="SM00248">
    <property type="entry name" value="ANK"/>
    <property type="match status" value="3"/>
</dbReference>
<sequence>MPASTRLEDVEAKYDVVLNYPNLELHSAAAAGNVGLVHYALTHGQPVNSVLHGVLPLHAACSGGSVSVVRMLIERGADVNAPRLPRRYSDGKRSNAPSVGAAGSTPLHFAAANGHAPIAQILLTCGAIPDKQDKNGMTPETLAEINRHTDVIRVLRVWEHLQAQESHARLSSLGGEDSVEPLESGSPSTSASLANLNRNDSSLEVRERLSSFGSRKGKERAFSFSSNASEAPSTAAIKVKQSFEALFRGRPSRSASAASQQQRPNLSASSSLQPLEGLRINTKGVENQPDPEANSLNSPKAFSPPTSPVATYGPDGSMLNREPSGLSGYSGQSTTTLGLGSIFPDPPERDPSSSNLASSPSKSLLGPSPSRSSLGPPPSRSTSTLFGSSRRPSLPSILEKAAHPGQAIRQAFKRDHHHHPQNGDSAHVGATSPTSPNSVFSSASRSPPSSGYFRGRHRSNDYNVSPETQRVRKYGHKYMSKHALLHLFRRGHSPPSRSPSPPQRSESRARPLLPEEVDEGIEKLRRASLDLSMREGKSVRGDDDQSVFSGLDVTLPNSAPAHKSSFFSSELELPTFSSLTIDPAMIPLPSSPSPSISTLASDISESRLSPINLPERRHTTSRKGSGMAAPSPLANEWAQSSDSDSPSVNLRRSKSEVVKSASQTTITSPSGTGTSSSRQPSTPSSPLHLSMTAEGPTHVQTATSKPRSATLPSRLANFGSPNQSVPRSQSGGRIMGWAEGVDLRKVASGILRRRSTRSRKRSDPKSPTKSDNAPARDNILKIHRVSEEKDVTLEGDQAETETIKLAERSGAVGEAEGKQSQDSGTRTEGGADADIEEDEDDEYHDAEDASLFDYAHYIRFAEPLDMDLTSSTSTSDRPSTPVVVVQSPVDESGSATVEVIHTPDEDLADEVRQGYLSASSVLPSQVAARLDGHDNSDTDIATTDTERGDRDARRATSEETERGDRTRPADIIEEEGPSADQNVQPPASSMTKLLEADEDAMEPEAHLENMPVQLKKPTPPRSRFVEIISQEDIAPVRRQSSYRSWTRFGRYRGASLSTAGGTESTRIVTPPSLRMSLASSEDLGSSPPLHKRVGSIKSSSPPAPSTSSLYNVESRARGKSVSSSSTSNSGMGYSYGQSTAGTSLTPPSTLSLGGQGGFPPVPEHDVVHPQPRRQASTSAEARELIKQTESDILQIAQLPDSLDSSRSLAAQLAAYGESHAMEEVFAEREKKKYIGSEDGGSDRDSFFSALSDGVSRVPSEFGSEGRQRPSSLHSFGRRSYGSSLFPADAPQSASINLIYDKRAAAYKERMAALTAGPAHTFPSSASTHSRRSQHHRRRVHANAARAGSPMSTDAWLDAGSQRPGGPADAPQDNGEAVDESYADQYPGISSPLPLNNPSSQSPLARSVRKLSFPLGSSSTHHQPSSKPSSVLAPSIIRSTRSLSPAASRLGSASFSGLTPLTTLNPSRYAGLASPMQSLGSVGAAAAARTPSITSGFSNGAGAGGTIVPSTTGSSPYISVFSNRFTGPHDGDDSDDEEQQPQQYMMIENDWMGGHVVDPEGEKKSRWDHLRNFGKPKK</sequence>
<feature type="region of interest" description="Disordered" evidence="4">
    <location>
        <begin position="1077"/>
        <end position="1180"/>
    </location>
</feature>
<feature type="compositionally biased region" description="Low complexity" evidence="4">
    <location>
        <begin position="662"/>
        <end position="686"/>
    </location>
</feature>
<evidence type="ECO:0000256" key="1">
    <source>
        <dbReference type="ARBA" id="ARBA00022737"/>
    </source>
</evidence>
<feature type="repeat" description="ANK" evidence="3">
    <location>
        <begin position="102"/>
        <end position="134"/>
    </location>
</feature>
<protein>
    <submittedName>
        <fullName evidence="5">Uncharacterized protein</fullName>
    </submittedName>
</protein>
<feature type="region of interest" description="Disordered" evidence="4">
    <location>
        <begin position="490"/>
        <end position="514"/>
    </location>
</feature>
<evidence type="ECO:0000256" key="3">
    <source>
        <dbReference type="PROSITE-ProRule" id="PRU00023"/>
    </source>
</evidence>
<feature type="region of interest" description="Disordered" evidence="4">
    <location>
        <begin position="748"/>
        <end position="847"/>
    </location>
</feature>
<feature type="region of interest" description="Disordered" evidence="4">
    <location>
        <begin position="250"/>
        <end position="392"/>
    </location>
</feature>
<feature type="compositionally biased region" description="Polar residues" evidence="4">
    <location>
        <begin position="979"/>
        <end position="991"/>
    </location>
</feature>
<feature type="compositionally biased region" description="Polar residues" evidence="4">
    <location>
        <begin position="1137"/>
        <end position="1152"/>
    </location>
</feature>
<gene>
    <name evidence="5" type="ORF">BD324DRAFT_616516</name>
</gene>
<feature type="region of interest" description="Disordered" evidence="4">
    <location>
        <begin position="169"/>
        <end position="234"/>
    </location>
</feature>